<evidence type="ECO:0000313" key="1">
    <source>
        <dbReference type="EMBL" id="QKJ29743.1"/>
    </source>
</evidence>
<dbReference type="Pfam" id="PF11848">
    <property type="entry name" value="DUF3368"/>
    <property type="match status" value="1"/>
</dbReference>
<dbReference type="RefSeq" id="WP_173414435.1">
    <property type="nucleotide sequence ID" value="NZ_CP054139.1"/>
</dbReference>
<reference evidence="1 2" key="1">
    <citation type="submission" date="2020-05" db="EMBL/GenBank/DDBJ databases">
        <title>Mucilaginibacter mali sp. nov.</title>
        <authorList>
            <person name="Kim H.S."/>
            <person name="Lee K.C."/>
            <person name="Suh M.K."/>
            <person name="Kim J.-S."/>
            <person name="Han K.-I."/>
            <person name="Eom M.K."/>
            <person name="Shin Y.K."/>
            <person name="Lee J.-S."/>
        </authorList>
    </citation>
    <scope>NUCLEOTIDE SEQUENCE [LARGE SCALE GENOMIC DNA]</scope>
    <source>
        <strain evidence="1 2">G2-14</strain>
    </source>
</reference>
<organism evidence="1 2">
    <name type="scientific">Mucilaginibacter mali</name>
    <dbReference type="NCBI Taxonomy" id="2740462"/>
    <lineage>
        <taxon>Bacteria</taxon>
        <taxon>Pseudomonadati</taxon>
        <taxon>Bacteroidota</taxon>
        <taxon>Sphingobacteriia</taxon>
        <taxon>Sphingobacteriales</taxon>
        <taxon>Sphingobacteriaceae</taxon>
        <taxon>Mucilaginibacter</taxon>
    </lineage>
</organism>
<dbReference type="EMBL" id="CP054139">
    <property type="protein sequence ID" value="QKJ29743.1"/>
    <property type="molecule type" value="Genomic_DNA"/>
</dbReference>
<keyword evidence="2" id="KW-1185">Reference proteome</keyword>
<dbReference type="PANTHER" id="PTHR39550:SF1">
    <property type="entry name" value="SLL0658 PROTEIN"/>
    <property type="match status" value="1"/>
</dbReference>
<accession>A0A7D4PTK0</accession>
<evidence type="ECO:0000313" key="2">
    <source>
        <dbReference type="Proteomes" id="UP000505355"/>
    </source>
</evidence>
<name>A0A7D4PTK0_9SPHI</name>
<dbReference type="Proteomes" id="UP000505355">
    <property type="component" value="Chromosome"/>
</dbReference>
<gene>
    <name evidence="1" type="ORF">HQ865_08215</name>
</gene>
<dbReference type="InterPro" id="IPR021799">
    <property type="entry name" value="PIN-like_prokaryotic"/>
</dbReference>
<dbReference type="KEGG" id="mmab:HQ865_08215"/>
<dbReference type="AlphaFoldDB" id="A0A7D4PTK0"/>
<sequence length="154" mass="16968">MQLNKVVVTDSSCFILFDKINALNILNDLFGIVLTTPEVAAEYGSPLPEWVIIQKVDDFNLQQKFYQHVDKGEASAIALACEVHPDFLILDDLEARKFAAKLGLPVKGSAGVLVQAKQNGIIATVKPYLDLMQQTNFRIASSVIETVLKEAGEY</sequence>
<proteinExistence type="predicted"/>
<dbReference type="PANTHER" id="PTHR39550">
    <property type="entry name" value="SLL0658 PROTEIN"/>
    <property type="match status" value="1"/>
</dbReference>
<protein>
    <submittedName>
        <fullName evidence="1">DUF3368 domain-containing protein</fullName>
    </submittedName>
</protein>